<keyword evidence="13" id="KW-1185">Reference proteome</keyword>
<name>A0A5Q0UG99_9ARCH</name>
<dbReference type="InterPro" id="IPR009001">
    <property type="entry name" value="Transl_elong_EF1A/Init_IF2_C"/>
</dbReference>
<dbReference type="Gene3D" id="3.40.50.300">
    <property type="entry name" value="P-loop containing nucleotide triphosphate hydrolases"/>
    <property type="match status" value="1"/>
</dbReference>
<dbReference type="InterPro" id="IPR044128">
    <property type="entry name" value="eIF2g_GTP-bd"/>
</dbReference>
<dbReference type="KEGG" id="ncon:LC1Nh_0789"/>
<dbReference type="RefSeq" id="WP_153550414.1">
    <property type="nucleotide sequence ID" value="NZ_CP040089.1"/>
</dbReference>
<dbReference type="EC" id="3.6.5.3" evidence="2"/>
<dbReference type="PANTHER" id="PTHR42854:SF3">
    <property type="entry name" value="EUKARYOTIC TRANSLATION INITIATION FACTOR 2 SUBUNIT 3-RELATED"/>
    <property type="match status" value="1"/>
</dbReference>
<keyword evidence="7" id="KW-0460">Magnesium</keyword>
<dbReference type="GO" id="GO:0005525">
    <property type="term" value="F:GTP binding"/>
    <property type="evidence" value="ECO:0007669"/>
    <property type="project" value="UniProtKB-KW"/>
</dbReference>
<dbReference type="GO" id="GO:0001731">
    <property type="term" value="P:formation of translation preinitiation complex"/>
    <property type="evidence" value="ECO:0007669"/>
    <property type="project" value="TreeGrafter"/>
</dbReference>
<dbReference type="SUPFAM" id="SSF52540">
    <property type="entry name" value="P-loop containing nucleoside triphosphate hydrolases"/>
    <property type="match status" value="1"/>
</dbReference>
<evidence type="ECO:0000256" key="4">
    <source>
        <dbReference type="ARBA" id="ARBA00022723"/>
    </source>
</evidence>
<comment type="catalytic activity">
    <reaction evidence="10">
        <text>GTP + H2O = GDP + phosphate + H(+)</text>
        <dbReference type="Rhea" id="RHEA:19669"/>
        <dbReference type="ChEBI" id="CHEBI:15377"/>
        <dbReference type="ChEBI" id="CHEBI:15378"/>
        <dbReference type="ChEBI" id="CHEBI:37565"/>
        <dbReference type="ChEBI" id="CHEBI:43474"/>
        <dbReference type="ChEBI" id="CHEBI:58189"/>
        <dbReference type="EC" id="3.6.5.3"/>
    </reaction>
</comment>
<protein>
    <recommendedName>
        <fullName evidence="2">protein-synthesizing GTPase</fullName>
        <ecNumber evidence="2">3.6.5.3</ecNumber>
    </recommendedName>
</protein>
<dbReference type="GeneID" id="42365178"/>
<dbReference type="InterPro" id="IPR015256">
    <property type="entry name" value="eIF2g_C"/>
</dbReference>
<dbReference type="CDD" id="cd15490">
    <property type="entry name" value="eIF2_gamma_III"/>
    <property type="match status" value="1"/>
</dbReference>
<dbReference type="SUPFAM" id="SSF50465">
    <property type="entry name" value="EF-Tu/eEF-1alpha/eIF2-gamma C-terminal domain"/>
    <property type="match status" value="1"/>
</dbReference>
<keyword evidence="3 12" id="KW-0396">Initiation factor</keyword>
<keyword evidence="6" id="KW-0378">Hydrolase</keyword>
<feature type="domain" description="Tr-type G" evidence="11">
    <location>
        <begin position="5"/>
        <end position="190"/>
    </location>
</feature>
<evidence type="ECO:0000256" key="6">
    <source>
        <dbReference type="ARBA" id="ARBA00022801"/>
    </source>
</evidence>
<dbReference type="EMBL" id="CP040089">
    <property type="protein sequence ID" value="QGA80673.1"/>
    <property type="molecule type" value="Genomic_DNA"/>
</dbReference>
<dbReference type="NCBIfam" id="TIGR03680">
    <property type="entry name" value="eif2g_arch"/>
    <property type="match status" value="1"/>
</dbReference>
<dbReference type="AlphaFoldDB" id="A0A5Q0UG99"/>
<evidence type="ECO:0000313" key="13">
    <source>
        <dbReference type="Proteomes" id="UP000377803"/>
    </source>
</evidence>
<accession>A0A5Q0UG99</accession>
<organism evidence="12 13">
    <name type="scientific">Candidatus Nanohalobium constans</name>
    <dbReference type="NCBI Taxonomy" id="2565781"/>
    <lineage>
        <taxon>Archaea</taxon>
        <taxon>Candidatus Nanohalarchaeota</taxon>
        <taxon>Candidatus Nanohalobia</taxon>
        <taxon>Candidatus Nanohalobiales</taxon>
        <taxon>Candidatus Nanohalobiaceae</taxon>
        <taxon>Candidatus Nanohalobium</taxon>
    </lineage>
</organism>
<evidence type="ECO:0000259" key="11">
    <source>
        <dbReference type="PROSITE" id="PS51722"/>
    </source>
</evidence>
<dbReference type="PROSITE" id="PS51722">
    <property type="entry name" value="G_TR_2"/>
    <property type="match status" value="1"/>
</dbReference>
<evidence type="ECO:0000256" key="1">
    <source>
        <dbReference type="ARBA" id="ARBA00005388"/>
    </source>
</evidence>
<sequence>MTDQIPEVNIGLVGHVDHGKTTLTQALSGEWTDQHSEELERGITIRIGYADITYYNDDGELNVEGNGEEERTVSLVDAPGHETLMANVLSGAAIMDGAVLLVAADEEVPQPQTREHLAALDIAGIDNIVIAQNKIDLVSEEEAKENYEQIKEFVEGTVAEDAPIIPISAQHEVNIDALLEAVDTEIPTPERDLESDPKMLVARSFDTNKPGTFPEELNGGVIGGSLVKGELEPGDEVELKPGIRKDGEKFETVTTEIQSIIQGNSPVETGRPGGLLGIETDLDPSMVKSDGLAGNVLGLKGELPDVTDTVEVEVELMERLVGAENDEEIENIKEHEPLMLNIGTTKTAGVVTQAGKHVRLDLKMPVSVEENDRVAISRQVGSRWRLIGHGRINSTE</sequence>
<dbReference type="Proteomes" id="UP000377803">
    <property type="component" value="Chromosome"/>
</dbReference>
<keyword evidence="9" id="KW-0342">GTP-binding</keyword>
<dbReference type="Pfam" id="PF00009">
    <property type="entry name" value="GTP_EFTU"/>
    <property type="match status" value="1"/>
</dbReference>
<dbReference type="GO" id="GO:0005829">
    <property type="term" value="C:cytosol"/>
    <property type="evidence" value="ECO:0007669"/>
    <property type="project" value="TreeGrafter"/>
</dbReference>
<dbReference type="InterPro" id="IPR009000">
    <property type="entry name" value="Transl_B-barrel_sf"/>
</dbReference>
<dbReference type="Pfam" id="PF09173">
    <property type="entry name" value="eIF2_C"/>
    <property type="match status" value="1"/>
</dbReference>
<dbReference type="NCBIfam" id="TIGR00231">
    <property type="entry name" value="small_GTP"/>
    <property type="match status" value="1"/>
</dbReference>
<dbReference type="CDD" id="cd03688">
    <property type="entry name" value="eIF2_gamma_II"/>
    <property type="match status" value="1"/>
</dbReference>
<dbReference type="InterPro" id="IPR050543">
    <property type="entry name" value="eIF2G"/>
</dbReference>
<evidence type="ECO:0000256" key="5">
    <source>
        <dbReference type="ARBA" id="ARBA00022741"/>
    </source>
</evidence>
<evidence type="ECO:0000256" key="9">
    <source>
        <dbReference type="ARBA" id="ARBA00023134"/>
    </source>
</evidence>
<gene>
    <name evidence="12" type="ORF">LC1Nh_0789</name>
</gene>
<evidence type="ECO:0000256" key="10">
    <source>
        <dbReference type="ARBA" id="ARBA00048107"/>
    </source>
</evidence>
<dbReference type="OrthoDB" id="7798at2157"/>
<dbReference type="GO" id="GO:0003924">
    <property type="term" value="F:GTPase activity"/>
    <property type="evidence" value="ECO:0007669"/>
    <property type="project" value="InterPro"/>
</dbReference>
<dbReference type="GO" id="GO:0003743">
    <property type="term" value="F:translation initiation factor activity"/>
    <property type="evidence" value="ECO:0007669"/>
    <property type="project" value="UniProtKB-KW"/>
</dbReference>
<evidence type="ECO:0000256" key="7">
    <source>
        <dbReference type="ARBA" id="ARBA00022842"/>
    </source>
</evidence>
<dbReference type="Gene3D" id="2.40.30.10">
    <property type="entry name" value="Translation factors"/>
    <property type="match status" value="2"/>
</dbReference>
<dbReference type="InterPro" id="IPR022424">
    <property type="entry name" value="TIF2_gsu"/>
</dbReference>
<dbReference type="NCBIfam" id="NF003077">
    <property type="entry name" value="PRK04000.1"/>
    <property type="match status" value="1"/>
</dbReference>
<dbReference type="PANTHER" id="PTHR42854">
    <property type="entry name" value="EUKARYOTIC TRANSLATION INITIATION FACTOR 2 SUBUNIT 3 FAMILY MEMBER"/>
    <property type="match status" value="1"/>
</dbReference>
<dbReference type="SUPFAM" id="SSF50447">
    <property type="entry name" value="Translation proteins"/>
    <property type="match status" value="1"/>
</dbReference>
<dbReference type="CDD" id="cd01888">
    <property type="entry name" value="eIF2_gamma"/>
    <property type="match status" value="1"/>
</dbReference>
<dbReference type="FunFam" id="2.40.30.10:FF:000075">
    <property type="entry name" value="Translation initiation factor 2 subunit gamma"/>
    <property type="match status" value="1"/>
</dbReference>
<evidence type="ECO:0000256" key="2">
    <source>
        <dbReference type="ARBA" id="ARBA00011986"/>
    </source>
</evidence>
<reference evidence="13" key="1">
    <citation type="submission" date="2019-05" db="EMBL/GenBank/DDBJ databases">
        <title>Candidatus Nanohalobium constans, a novel model system to study the DPANN nano-sized archaea: genomic and physiological characterization of a nanoarchaeon co-cultured with its chitinotrophic host.</title>
        <authorList>
            <person name="La Cono V."/>
            <person name="Arcadi E."/>
            <person name="Crisafi F."/>
            <person name="Denaro R."/>
            <person name="La Spada G."/>
            <person name="Messina E."/>
            <person name="Smedile F."/>
            <person name="Toshchakov S.V."/>
            <person name="Shevchenko M.A."/>
            <person name="Golyshin P.N."/>
            <person name="Golyshina O.V."/>
            <person name="Ferrer M."/>
            <person name="Rohde M."/>
            <person name="Mushegian A."/>
            <person name="Sorokin D.Y."/>
            <person name="Giuliano L."/>
            <person name="Yakimov M.M."/>
        </authorList>
    </citation>
    <scope>NUCLEOTIDE SEQUENCE [LARGE SCALE GENOMIC DNA]</scope>
    <source>
        <strain evidence="13">LC1Nh</strain>
    </source>
</reference>
<dbReference type="InterPro" id="IPR000795">
    <property type="entry name" value="T_Tr_GTP-bd_dom"/>
</dbReference>
<comment type="similarity">
    <text evidence="1">Belongs to the TRAFAC class translation factor GTPase superfamily. Classic translation factor GTPase family. EIF2G subfamily.</text>
</comment>
<dbReference type="PRINTS" id="PR00315">
    <property type="entry name" value="ELONGATNFCT"/>
</dbReference>
<proteinExistence type="inferred from homology"/>
<evidence type="ECO:0000256" key="8">
    <source>
        <dbReference type="ARBA" id="ARBA00022917"/>
    </source>
</evidence>
<dbReference type="InterPro" id="IPR044127">
    <property type="entry name" value="eIF2g_dom_2"/>
</dbReference>
<keyword evidence="5" id="KW-0547">Nucleotide-binding</keyword>
<dbReference type="GO" id="GO:0000049">
    <property type="term" value="F:tRNA binding"/>
    <property type="evidence" value="ECO:0007669"/>
    <property type="project" value="InterPro"/>
</dbReference>
<keyword evidence="4" id="KW-0479">Metal-binding</keyword>
<evidence type="ECO:0000256" key="3">
    <source>
        <dbReference type="ARBA" id="ARBA00022540"/>
    </source>
</evidence>
<dbReference type="InterPro" id="IPR027417">
    <property type="entry name" value="P-loop_NTPase"/>
</dbReference>
<dbReference type="InterPro" id="IPR005225">
    <property type="entry name" value="Small_GTP-bd"/>
</dbReference>
<evidence type="ECO:0000313" key="12">
    <source>
        <dbReference type="EMBL" id="QGA80673.1"/>
    </source>
</evidence>
<keyword evidence="8" id="KW-0648">Protein biosynthesis</keyword>
<dbReference type="GO" id="GO:0046872">
    <property type="term" value="F:metal ion binding"/>
    <property type="evidence" value="ECO:0007669"/>
    <property type="project" value="UniProtKB-KW"/>
</dbReference>